<feature type="repeat" description="WD" evidence="5">
    <location>
        <begin position="160"/>
        <end position="201"/>
    </location>
</feature>
<dbReference type="Gene3D" id="2.130.10.10">
    <property type="entry name" value="YVTN repeat-like/Quinoprotein amine dehydrogenase"/>
    <property type="match status" value="2"/>
</dbReference>
<evidence type="ECO:0000256" key="2">
    <source>
        <dbReference type="ARBA" id="ARBA00022737"/>
    </source>
</evidence>
<dbReference type="EMBL" id="DS469525">
    <property type="protein sequence ID" value="EDO46684.1"/>
    <property type="molecule type" value="Genomic_DNA"/>
</dbReference>
<dbReference type="InterPro" id="IPR015943">
    <property type="entry name" value="WD40/YVTN_repeat-like_dom_sf"/>
</dbReference>
<dbReference type="InterPro" id="IPR001680">
    <property type="entry name" value="WD40_rpt"/>
</dbReference>
<dbReference type="InterPro" id="IPR036322">
    <property type="entry name" value="WD40_repeat_dom_sf"/>
</dbReference>
<dbReference type="PROSITE" id="PS50294">
    <property type="entry name" value="WD_REPEATS_REGION"/>
    <property type="match status" value="2"/>
</dbReference>
<dbReference type="PROSITE" id="PS50082">
    <property type="entry name" value="WD_REPEATS_2"/>
    <property type="match status" value="3"/>
</dbReference>
<dbReference type="PhylomeDB" id="A7RPH0"/>
<dbReference type="STRING" id="45351.A7RPH0"/>
<dbReference type="PANTHER" id="PTHR19857">
    <property type="entry name" value="MITOCHONDRIAL DIVISION PROTEIN 1-RELATED"/>
    <property type="match status" value="1"/>
</dbReference>
<accession>A7RPH0</accession>
<dbReference type="SMART" id="SM00320">
    <property type="entry name" value="WD40"/>
    <property type="match status" value="5"/>
</dbReference>
<protein>
    <recommendedName>
        <fullName evidence="8">Proteasomal ATPase-associated factor 1</fullName>
    </recommendedName>
</protein>
<dbReference type="eggNOG" id="KOG0266">
    <property type="taxonomic scope" value="Eukaryota"/>
</dbReference>
<keyword evidence="7" id="KW-1185">Reference proteome</keyword>
<reference evidence="6 7" key="1">
    <citation type="journal article" date="2007" name="Science">
        <title>Sea anemone genome reveals ancestral eumetazoan gene repertoire and genomic organization.</title>
        <authorList>
            <person name="Putnam N.H."/>
            <person name="Srivastava M."/>
            <person name="Hellsten U."/>
            <person name="Dirks B."/>
            <person name="Chapman J."/>
            <person name="Salamov A."/>
            <person name="Terry A."/>
            <person name="Shapiro H."/>
            <person name="Lindquist E."/>
            <person name="Kapitonov V.V."/>
            <person name="Jurka J."/>
            <person name="Genikhovich G."/>
            <person name="Grigoriev I.V."/>
            <person name="Lucas S.M."/>
            <person name="Steele R.E."/>
            <person name="Finnerty J.R."/>
            <person name="Technau U."/>
            <person name="Martindale M.Q."/>
            <person name="Rokhsar D.S."/>
        </authorList>
    </citation>
    <scope>NUCLEOTIDE SEQUENCE [LARGE SCALE GENOMIC DNA]</scope>
    <source>
        <strain evidence="7">CH2 X CH6</strain>
    </source>
</reference>
<sequence length="389" mass="41931">MDCPLLAVDCINIATGQPSVYGFLRRNGDAQVSTEKDCIQGTDGFAVTALDKRSITVAFPHKKVSTKFISSSNVFTTIHKKSIKSIDVSSGGNLCVTAADDDPLTIWNTDNGSIRHQLSGHIADVNCCRFFPSGEVIASGGADFQIKIWSAIDGSCPVSLRGHTGGITDISFVERGRNIVCDSRDGSARLWDCGTSSCLATVYKCDCPINACSVGENQDLTAANDQKDEREVGTSHKLLLLARDDGILAGVNLGTREKLFEFQAPSAMNCCAFLSERAVVAGTDDGHIWLLDVRNTSLPIAVFRRSKSPIISVIPIGERGLLASTGDGSCFSWTPRGASMSDACYVTWELMGPDCDPVYKICRHGNTVYTACRDKAVRKYILDTQEMTS</sequence>
<comment type="similarity">
    <text evidence="4">Belongs to the WD repeat PAAF1/RPN14 family.</text>
</comment>
<dbReference type="GO" id="GO:0000502">
    <property type="term" value="C:proteasome complex"/>
    <property type="evidence" value="ECO:0007669"/>
    <property type="project" value="UniProtKB-KW"/>
</dbReference>
<dbReference type="SUPFAM" id="SSF50978">
    <property type="entry name" value="WD40 repeat-like"/>
    <property type="match status" value="1"/>
</dbReference>
<evidence type="ECO:0000256" key="4">
    <source>
        <dbReference type="ARBA" id="ARBA00038321"/>
    </source>
</evidence>
<dbReference type="HOGENOM" id="CLU_037051_3_0_1"/>
<organism evidence="6 7">
    <name type="scientific">Nematostella vectensis</name>
    <name type="common">Starlet sea anemone</name>
    <dbReference type="NCBI Taxonomy" id="45351"/>
    <lineage>
        <taxon>Eukaryota</taxon>
        <taxon>Metazoa</taxon>
        <taxon>Cnidaria</taxon>
        <taxon>Anthozoa</taxon>
        <taxon>Hexacorallia</taxon>
        <taxon>Actiniaria</taxon>
        <taxon>Edwardsiidae</taxon>
        <taxon>Nematostella</taxon>
    </lineage>
</organism>
<evidence type="ECO:0000313" key="6">
    <source>
        <dbReference type="EMBL" id="EDO46684.1"/>
    </source>
</evidence>
<gene>
    <name evidence="6" type="ORF">NEMVEDRAFT_v1g88941</name>
</gene>
<dbReference type="FunCoup" id="A7RPH0">
    <property type="interactions" value="72"/>
</dbReference>
<dbReference type="OMA" id="CNWNEAL"/>
<evidence type="ECO:0000313" key="7">
    <source>
        <dbReference type="Proteomes" id="UP000001593"/>
    </source>
</evidence>
<evidence type="ECO:0000256" key="5">
    <source>
        <dbReference type="PROSITE-ProRule" id="PRU00221"/>
    </source>
</evidence>
<dbReference type="InParanoid" id="A7RPH0"/>
<keyword evidence="1 5" id="KW-0853">WD repeat</keyword>
<dbReference type="PANTHER" id="PTHR19857:SF19">
    <property type="entry name" value="26S PROTEASOME REGULATORY SUBUNIT RPN14"/>
    <property type="match status" value="1"/>
</dbReference>
<dbReference type="InterPro" id="IPR051179">
    <property type="entry name" value="WD_repeat_multifunction"/>
</dbReference>
<dbReference type="Pfam" id="PF00400">
    <property type="entry name" value="WD40"/>
    <property type="match status" value="2"/>
</dbReference>
<evidence type="ECO:0000256" key="3">
    <source>
        <dbReference type="ARBA" id="ARBA00022942"/>
    </source>
</evidence>
<dbReference type="AlphaFoldDB" id="A7RPH0"/>
<dbReference type="Proteomes" id="UP000001593">
    <property type="component" value="Unassembled WGS sequence"/>
</dbReference>
<evidence type="ECO:0000256" key="1">
    <source>
        <dbReference type="ARBA" id="ARBA00022574"/>
    </source>
</evidence>
<keyword evidence="2" id="KW-0677">Repeat</keyword>
<name>A7RPH0_NEMVE</name>
<evidence type="ECO:0008006" key="8">
    <source>
        <dbReference type="Google" id="ProtNLM"/>
    </source>
</evidence>
<feature type="repeat" description="WD" evidence="5">
    <location>
        <begin position="76"/>
        <end position="117"/>
    </location>
</feature>
<feature type="repeat" description="WD" evidence="5">
    <location>
        <begin position="118"/>
        <end position="150"/>
    </location>
</feature>
<proteinExistence type="inferred from homology"/>
<keyword evidence="3" id="KW-0647">Proteasome</keyword>